<dbReference type="PIRSF" id="PIRSF016571">
    <property type="entry name" value="C/EBPzeta_CHOP_DDIT3"/>
    <property type="match status" value="1"/>
</dbReference>
<dbReference type="GO" id="GO:0070059">
    <property type="term" value="P:intrinsic apoptotic signaling pathway in response to endoplasmic reticulum stress"/>
    <property type="evidence" value="ECO:0000318"/>
    <property type="project" value="GO_Central"/>
</dbReference>
<feature type="compositionally biased region" description="Basic residues" evidence="22">
    <location>
        <begin position="145"/>
        <end position="158"/>
    </location>
</feature>
<evidence type="ECO:0000256" key="20">
    <source>
        <dbReference type="ARBA" id="ARBA00031701"/>
    </source>
</evidence>
<dbReference type="Xenbase" id="XB-GENE-1011286">
    <property type="gene designation" value="ddit3"/>
</dbReference>
<dbReference type="GO" id="GO:1990622">
    <property type="term" value="C:CHOP-ATF3 complex"/>
    <property type="evidence" value="ECO:0000318"/>
    <property type="project" value="GO_Central"/>
</dbReference>
<evidence type="ECO:0000256" key="13">
    <source>
        <dbReference type="ARBA" id="ARBA00023125"/>
    </source>
</evidence>
<organism evidence="25">
    <name type="scientific">Xenopus tropicalis</name>
    <name type="common">Western clawed frog</name>
    <name type="synonym">Silurana tropicalis</name>
    <dbReference type="NCBI Taxonomy" id="8364"/>
    <lineage>
        <taxon>Eukaryota</taxon>
        <taxon>Metazoa</taxon>
        <taxon>Chordata</taxon>
        <taxon>Craniata</taxon>
        <taxon>Vertebrata</taxon>
        <taxon>Euteleostomi</taxon>
        <taxon>Amphibia</taxon>
        <taxon>Batrachia</taxon>
        <taxon>Anura</taxon>
        <taxon>Pipoidea</taxon>
        <taxon>Pipidae</taxon>
        <taxon>Xenopodinae</taxon>
        <taxon>Xenopus</taxon>
        <taxon>Silurana</taxon>
    </lineage>
</organism>
<dbReference type="EMBL" id="BC153679">
    <property type="protein sequence ID" value="AAI53680.1"/>
    <property type="molecule type" value="mRNA"/>
</dbReference>
<dbReference type="GO" id="GO:0006983">
    <property type="term" value="P:ER overload response"/>
    <property type="evidence" value="ECO:0000318"/>
    <property type="project" value="GO_Central"/>
</dbReference>
<dbReference type="GO" id="GO:0001666">
    <property type="term" value="P:response to hypoxia"/>
    <property type="evidence" value="ECO:0007669"/>
    <property type="project" value="Ensembl"/>
</dbReference>
<dbReference type="ExpressionAtlas" id="Q28E92">
    <property type="expression patterns" value="baseline and differential"/>
</dbReference>
<dbReference type="Bgee" id="ENSXETG00000006245">
    <property type="expression patterns" value="Expressed in ovary and 17 other cell types or tissues"/>
</dbReference>
<evidence type="ECO:0000256" key="10">
    <source>
        <dbReference type="ARBA" id="ARBA00022843"/>
    </source>
</evidence>
<dbReference type="GO" id="GO:0016055">
    <property type="term" value="P:Wnt signaling pathway"/>
    <property type="evidence" value="ECO:0007669"/>
    <property type="project" value="UniProtKB-KW"/>
</dbReference>
<evidence type="ECO:0000313" key="26">
    <source>
        <dbReference type="Ensembl" id="ENSXETP00000013703"/>
    </source>
</evidence>
<dbReference type="GO" id="GO:0000122">
    <property type="term" value="P:negative regulation of transcription by RNA polymerase II"/>
    <property type="evidence" value="ECO:0000318"/>
    <property type="project" value="GO_Central"/>
</dbReference>
<dbReference type="PaxDb" id="8364-ENSXETP00000013703"/>
<keyword evidence="11" id="KW-0805">Transcription regulation</keyword>
<keyword evidence="17" id="KW-0131">Cell cycle</keyword>
<evidence type="ECO:0000313" key="27">
    <source>
        <dbReference type="Proteomes" id="UP000008143"/>
    </source>
</evidence>
<dbReference type="GO" id="GO:0046890">
    <property type="term" value="P:regulation of lipid biosynthetic process"/>
    <property type="evidence" value="ECO:0007669"/>
    <property type="project" value="Ensembl"/>
</dbReference>
<accession>F7E6N3</accession>
<dbReference type="HOGENOM" id="CLU_135108_0_0_1"/>
<comment type="subcellular location">
    <subcellularLocation>
        <location evidence="1">Cytoplasm</location>
    </subcellularLocation>
</comment>
<dbReference type="GO" id="GO:0005737">
    <property type="term" value="C:cytoplasm"/>
    <property type="evidence" value="ECO:0000318"/>
    <property type="project" value="GO_Central"/>
</dbReference>
<evidence type="ECO:0000256" key="11">
    <source>
        <dbReference type="ARBA" id="ARBA00023015"/>
    </source>
</evidence>
<keyword evidence="4" id="KW-0963">Cytoplasm</keyword>
<dbReference type="PANTHER" id="PTHR16833:SF0">
    <property type="entry name" value="DNA DAMAGE-INDUCIBLE TRANSCRIPT 3 PROTEIN"/>
    <property type="match status" value="1"/>
</dbReference>
<dbReference type="Pfam" id="PF07716">
    <property type="entry name" value="bZIP_2"/>
    <property type="match status" value="1"/>
</dbReference>
<dbReference type="OrthoDB" id="8962665at2759"/>
<dbReference type="RefSeq" id="NP_001039044.1">
    <property type="nucleotide sequence ID" value="NM_001045579.1"/>
</dbReference>
<dbReference type="GO" id="GO:0001228">
    <property type="term" value="F:DNA-binding transcription activator activity, RNA polymerase II-specific"/>
    <property type="evidence" value="ECO:0000318"/>
    <property type="project" value="GO_Central"/>
</dbReference>
<evidence type="ECO:0000256" key="9">
    <source>
        <dbReference type="ARBA" id="ARBA00022810"/>
    </source>
</evidence>
<dbReference type="eggNOG" id="KOG3119">
    <property type="taxonomic scope" value="Eukaryota"/>
</dbReference>
<keyword evidence="7" id="KW-0879">Wnt signaling pathway</keyword>
<dbReference type="DNASU" id="733816"/>
<dbReference type="GO" id="GO:0051726">
    <property type="term" value="P:regulation of cell cycle"/>
    <property type="evidence" value="ECO:0007669"/>
    <property type="project" value="UniProtKB-KW"/>
</dbReference>
<evidence type="ECO:0000256" key="3">
    <source>
        <dbReference type="ARBA" id="ARBA00016478"/>
    </source>
</evidence>
<evidence type="ECO:0000256" key="8">
    <source>
        <dbReference type="ARBA" id="ARBA00022703"/>
    </source>
</evidence>
<protein>
    <recommendedName>
        <fullName evidence="3">DNA damage-inducible transcript 3 protein</fullName>
    </recommendedName>
    <alternativeName>
        <fullName evidence="20">C/EBP zeta</fullName>
    </alternativeName>
    <alternativeName>
        <fullName evidence="18">C/EBP-homologous protein</fullName>
    </alternativeName>
    <alternativeName>
        <fullName evidence="21">C/EBP-homologous protein 10</fullName>
    </alternativeName>
    <alternativeName>
        <fullName evidence="19">CCAAT/enhancer-binding protein homologous protein</fullName>
    </alternativeName>
</protein>
<feature type="domain" description="BZIP" evidence="23">
    <location>
        <begin position="158"/>
        <end position="191"/>
    </location>
</feature>
<keyword evidence="8" id="KW-0053">Apoptosis</keyword>
<evidence type="ECO:0000256" key="5">
    <source>
        <dbReference type="ARBA" id="ARBA00022491"/>
    </source>
</evidence>
<dbReference type="STRING" id="8364.ENSXETP00000001396"/>
<gene>
    <name evidence="25 26 28 29" type="primary">ddit3</name>
    <name evidence="28" type="synonym">cebpz</name>
    <name evidence="28" type="synonym">chop</name>
    <name evidence="28" type="synonym">chop10</name>
    <name evidence="28" type="synonym">gadd153</name>
    <name evidence="24" type="synonym">LOC733816</name>
    <name evidence="28" type="synonym">Xchop</name>
    <name evidence="25" type="ORF">TNeu119b01.1-001</name>
</gene>
<comment type="similarity">
    <text evidence="2">Belongs to the bZIP family.</text>
</comment>
<evidence type="ECO:0000256" key="12">
    <source>
        <dbReference type="ARBA" id="ARBA00023016"/>
    </source>
</evidence>
<evidence type="ECO:0000313" key="25">
    <source>
        <dbReference type="EMBL" id="CAJ83086.1"/>
    </source>
</evidence>
<feature type="compositionally biased region" description="Basic and acidic residues" evidence="22">
    <location>
        <begin position="159"/>
        <end position="171"/>
    </location>
</feature>
<dbReference type="GeneID" id="733816"/>
<dbReference type="GO" id="GO:0000978">
    <property type="term" value="F:RNA polymerase II cis-regulatory region sequence-specific DNA binding"/>
    <property type="evidence" value="ECO:0000318"/>
    <property type="project" value="GO_Central"/>
</dbReference>
<evidence type="ECO:0000256" key="14">
    <source>
        <dbReference type="ARBA" id="ARBA00023159"/>
    </source>
</evidence>
<keyword evidence="10" id="KW-0832">Ubl conjugation</keyword>
<reference evidence="25" key="2">
    <citation type="submission" date="2006-10" db="EMBL/GenBank/DDBJ databases">
        <authorList>
            <person name="Amaya E."/>
            <person name="Ashurst J.L."/>
            <person name="Bonfield J.K."/>
            <person name="Croning M.D.R."/>
            <person name="Chen C-K."/>
            <person name="Davies R.M."/>
            <person name="Francis M.D."/>
            <person name="Garrett N."/>
            <person name="Gilchrist M.J."/>
            <person name="Grafham D.V."/>
            <person name="McLaren S.R."/>
            <person name="Papalopulu N."/>
            <person name="Rogers J."/>
            <person name="Smith J.C."/>
            <person name="Taylor R.G."/>
            <person name="Voigt J."/>
            <person name="Zorn A.M."/>
        </authorList>
    </citation>
    <scope>NUCLEOTIDE SEQUENCE</scope>
</reference>
<keyword evidence="5" id="KW-0678">Repressor</keyword>
<keyword evidence="13" id="KW-0238">DNA-binding</keyword>
<dbReference type="InterPro" id="IPR004827">
    <property type="entry name" value="bZIP"/>
</dbReference>
<dbReference type="GO" id="GO:1990617">
    <property type="term" value="C:CHOP-ATF4 complex"/>
    <property type="evidence" value="ECO:0000318"/>
    <property type="project" value="GO_Central"/>
</dbReference>
<evidence type="ECO:0000256" key="4">
    <source>
        <dbReference type="ARBA" id="ARBA00022490"/>
    </source>
</evidence>
<dbReference type="KEGG" id="xtr:733816"/>
<dbReference type="Gene3D" id="1.20.5.170">
    <property type="match status" value="1"/>
</dbReference>
<dbReference type="AlphaFoldDB" id="Q28E92"/>
<evidence type="ECO:0000256" key="6">
    <source>
        <dbReference type="ARBA" id="ARBA00022553"/>
    </source>
</evidence>
<reference evidence="26" key="5">
    <citation type="submission" date="2011-06" db="UniProtKB">
        <authorList>
            <consortium name="Ensembl"/>
        </authorList>
    </citation>
    <scope>IDENTIFICATION</scope>
</reference>
<evidence type="ECO:0000256" key="2">
    <source>
        <dbReference type="ARBA" id="ARBA00007163"/>
    </source>
</evidence>
<keyword evidence="14" id="KW-0010">Activator</keyword>
<keyword evidence="6" id="KW-0597">Phosphoprotein</keyword>
<evidence type="ECO:0000256" key="7">
    <source>
        <dbReference type="ARBA" id="ARBA00022687"/>
    </source>
</evidence>
<evidence type="ECO:0000256" key="15">
    <source>
        <dbReference type="ARBA" id="ARBA00023163"/>
    </source>
</evidence>
<dbReference type="GO" id="GO:0036488">
    <property type="term" value="C:CHOP-C/EBP complex"/>
    <property type="evidence" value="ECO:0000318"/>
    <property type="project" value="GO_Central"/>
</dbReference>
<evidence type="ECO:0000313" key="24">
    <source>
        <dbReference type="EMBL" id="AAI53680.1"/>
    </source>
</evidence>
<dbReference type="PANTHER" id="PTHR16833">
    <property type="entry name" value="DNA DAMAGE-INDUCIBLE TRANSCRIPT 3 DDIT3"/>
    <property type="match status" value="1"/>
</dbReference>
<evidence type="ECO:0000313" key="28">
    <source>
        <dbReference type="RefSeq" id="NP_001039044.1"/>
    </source>
</evidence>
<evidence type="ECO:0000256" key="21">
    <source>
        <dbReference type="ARBA" id="ARBA00032567"/>
    </source>
</evidence>
<dbReference type="GeneTree" id="ENSGT00390000006305"/>
<evidence type="ECO:0000256" key="19">
    <source>
        <dbReference type="ARBA" id="ARBA00029747"/>
    </source>
</evidence>
<reference evidence="26" key="4">
    <citation type="journal article" date="2010" name="Science">
        <title>The genome of the Western clawed frog Xenopus tropicalis.</title>
        <authorList>
            <person name="Hellsten U."/>
            <person name="Harland R.M."/>
            <person name="Gilchrist M.J."/>
            <person name="Hendrix D."/>
            <person name="Jurka J."/>
            <person name="Kapitonov V."/>
            <person name="Ovcharenko I."/>
            <person name="Putnam N.H."/>
            <person name="Shu S."/>
            <person name="Taher L."/>
            <person name="Blitz I.L."/>
            <person name="Blumberg B."/>
            <person name="Dichmann D.S."/>
            <person name="Dubchak I."/>
            <person name="Amaya E."/>
            <person name="Detter J.C."/>
            <person name="Fletcher R."/>
            <person name="Gerhard D.S."/>
            <person name="Goodstein D."/>
            <person name="Graves T."/>
            <person name="Grigoriev I.V."/>
            <person name="Grimwood J."/>
            <person name="Kawashima T."/>
            <person name="Lindquist E."/>
            <person name="Lucas S.M."/>
            <person name="Mead P.E."/>
            <person name="Mitros T."/>
            <person name="Ogino H."/>
            <person name="Ohta Y."/>
            <person name="Poliakov A.V."/>
            <person name="Pollet N."/>
            <person name="Robert J."/>
            <person name="Salamov A."/>
            <person name="Sater A.K."/>
            <person name="Schmutz J."/>
            <person name="Terry A."/>
            <person name="Vize P.D."/>
            <person name="Warren W.C."/>
            <person name="Wells D."/>
            <person name="Wills A."/>
            <person name="Wilson R.K."/>
            <person name="Zimmerman L.B."/>
            <person name="Zorn A.M."/>
            <person name="Grainger R."/>
            <person name="Grammer T."/>
            <person name="Khokha M.K."/>
            <person name="Richardson P.M."/>
            <person name="Rokhsar D.S."/>
        </authorList>
    </citation>
    <scope>NUCLEOTIDE SEQUENCE [LARGE SCALE GENOMIC DNA]</scope>
    <source>
        <strain evidence="26">Nigerian</strain>
    </source>
</reference>
<dbReference type="GO" id="GO:0006986">
    <property type="term" value="P:response to unfolded protein"/>
    <property type="evidence" value="ECO:0007669"/>
    <property type="project" value="UniProtKB-KW"/>
</dbReference>
<sequence>MMAESLPFCGPMATLSGWELECWYEDLQDILWADTKDTGNLLPVSEEQDLQQMETVDQSPYLWTIESPLVMDNEDTDALEAAVQQLPSAVLELINSEIQDNCKLSGSPVSDDTPQSDVPELDYCSSSSVHTHTEDEESFASQPPSKRKRSSQSRGGKVRVKEKEEENEKKVSHLLAENERLKGEIERLSKEVEQTRKALIDRMVNLKKD</sequence>
<dbReference type="Proteomes" id="UP000008143">
    <property type="component" value="Chromosome 2"/>
</dbReference>
<dbReference type="OMA" id="MVNLHKA"/>
<evidence type="ECO:0000313" key="29">
    <source>
        <dbReference type="Xenbase" id="XB-GENE-1011286"/>
    </source>
</evidence>
<evidence type="ECO:0000256" key="22">
    <source>
        <dbReference type="SAM" id="MobiDB-lite"/>
    </source>
</evidence>
<dbReference type="AGR" id="Xenbase:XB-GENE-1011286"/>
<dbReference type="Ensembl" id="ENSXETT00000013703">
    <property type="protein sequence ID" value="ENSXETP00000013703"/>
    <property type="gene ID" value="ENSXETG00000006245"/>
</dbReference>
<proteinExistence type="evidence at transcript level"/>
<evidence type="ECO:0000256" key="17">
    <source>
        <dbReference type="ARBA" id="ARBA00023306"/>
    </source>
</evidence>
<feature type="region of interest" description="Disordered" evidence="22">
    <location>
        <begin position="124"/>
        <end position="171"/>
    </location>
</feature>
<reference evidence="24" key="3">
    <citation type="submission" date="2007-09" db="EMBL/GenBank/DDBJ databases">
        <authorList>
            <consortium name="NIH - Xenopus Gene Collection (XGC) project"/>
        </authorList>
    </citation>
    <scope>NUCLEOTIDE SEQUENCE [LARGE SCALE MRNA]</scope>
    <source>
        <strain evidence="24">PopA</strain>
        <tissue evidence="24">Whole</tissue>
    </source>
</reference>
<evidence type="ECO:0000256" key="16">
    <source>
        <dbReference type="ARBA" id="ARBA00023230"/>
    </source>
</evidence>
<dbReference type="GO" id="GO:0046982">
    <property type="term" value="F:protein heterodimerization activity"/>
    <property type="evidence" value="ECO:0000318"/>
    <property type="project" value="GO_Central"/>
</dbReference>
<keyword evidence="27" id="KW-1185">Reference proteome</keyword>
<evidence type="ECO:0000256" key="1">
    <source>
        <dbReference type="ARBA" id="ARBA00004496"/>
    </source>
</evidence>
<keyword evidence="16" id="KW-0834">Unfolded protein response</keyword>
<dbReference type="InterPro" id="IPR016670">
    <property type="entry name" value="DNA_damage_induc_transcript_3"/>
</dbReference>
<accession>Q28E92</accession>
<keyword evidence="15" id="KW-0804">Transcription</keyword>
<keyword evidence="9" id="KW-0338">Growth arrest</keyword>
<dbReference type="EMBL" id="CR848387">
    <property type="protein sequence ID" value="CAJ83086.1"/>
    <property type="molecule type" value="mRNA"/>
</dbReference>
<name>Q28E92_XENTR</name>
<reference evidence="28" key="1">
    <citation type="journal article" date="2002" name="Dev. Dyn.">
        <title>Genetic and genomic tools for Xenopus research: The NIH Xenopus initiative.</title>
        <authorList>
            <person name="Klein S.L."/>
            <person name="Strausberg R.L."/>
            <person name="Wagner L."/>
            <person name="Pontius J."/>
            <person name="Clifton S.W."/>
            <person name="Richardson P."/>
        </authorList>
    </citation>
    <scope>NUCLEOTIDE SEQUENCE</scope>
</reference>
<reference evidence="28" key="6">
    <citation type="submission" date="2025-04" db="UniProtKB">
        <authorList>
            <consortium name="RefSeq"/>
        </authorList>
    </citation>
    <scope>IDENTIFICATION</scope>
</reference>
<dbReference type="CTD" id="1649"/>
<evidence type="ECO:0000256" key="18">
    <source>
        <dbReference type="ARBA" id="ARBA00029580"/>
    </source>
</evidence>
<evidence type="ECO:0000259" key="23">
    <source>
        <dbReference type="Pfam" id="PF07716"/>
    </source>
</evidence>
<keyword evidence="12" id="KW-0346">Stress response</keyword>